<sequence>MFFAALDATCIVCGTEIDGRHRWAKHFRAVYCSSTGVRVTVPLCPEPSHPAVRIPADAVTDEWVSERMPEHDQTDLYVFHEPCWRRLVSHFSPTEFDVGFVFEALEYFRCPCYVAAMNPYQRDYCFLTSGRQWMKDLDTSLIMPTWTTSCDLQKHSQAPGVR</sequence>
<accession>A0A9W6AWI3</accession>
<organism evidence="1 2">
    <name type="scientific">Aspergillus tubingensis</name>
    <dbReference type="NCBI Taxonomy" id="5068"/>
    <lineage>
        <taxon>Eukaryota</taxon>
        <taxon>Fungi</taxon>
        <taxon>Dikarya</taxon>
        <taxon>Ascomycota</taxon>
        <taxon>Pezizomycotina</taxon>
        <taxon>Eurotiomycetes</taxon>
        <taxon>Eurotiomycetidae</taxon>
        <taxon>Eurotiales</taxon>
        <taxon>Aspergillaceae</taxon>
        <taxon>Aspergillus</taxon>
        <taxon>Aspergillus subgen. Circumdati</taxon>
    </lineage>
</organism>
<name>A0A9W6AWI3_ASPTU</name>
<dbReference type="Proteomes" id="UP001144157">
    <property type="component" value="Unassembled WGS sequence"/>
</dbReference>
<protein>
    <submittedName>
        <fullName evidence="1">Uncharacterized protein</fullName>
    </submittedName>
</protein>
<evidence type="ECO:0000313" key="1">
    <source>
        <dbReference type="EMBL" id="GLA89648.1"/>
    </source>
</evidence>
<dbReference type="EMBL" id="BRPE01000018">
    <property type="protein sequence ID" value="GLA89648.1"/>
    <property type="molecule type" value="Genomic_DNA"/>
</dbReference>
<reference evidence="1" key="1">
    <citation type="submission" date="2022-07" db="EMBL/GenBank/DDBJ databases">
        <title>Taxonomy of Aspergillus series Nigri: significant species reduction supported by multi-species coalescent approaches.</title>
        <authorList>
            <person name="Bian C."/>
            <person name="Kusuya Y."/>
            <person name="Sklenar F."/>
            <person name="D'hooge E."/>
            <person name="Yaguchi T."/>
            <person name="Takahashi H."/>
            <person name="Hubka V."/>
        </authorList>
    </citation>
    <scope>NUCLEOTIDE SEQUENCE</scope>
    <source>
        <strain evidence="1">IFM 56815</strain>
    </source>
</reference>
<evidence type="ECO:0000313" key="2">
    <source>
        <dbReference type="Proteomes" id="UP001144157"/>
    </source>
</evidence>
<proteinExistence type="predicted"/>
<gene>
    <name evidence="1" type="ORF">AtubIFM56815_004136</name>
</gene>
<comment type="caution">
    <text evidence="1">The sequence shown here is derived from an EMBL/GenBank/DDBJ whole genome shotgun (WGS) entry which is preliminary data.</text>
</comment>
<dbReference type="AlphaFoldDB" id="A0A9W6AWI3"/>